<gene>
    <name evidence="3" type="ORF">BJ875DRAFT_488551</name>
</gene>
<dbReference type="AlphaFoldDB" id="A0A9P7YA03"/>
<feature type="chain" id="PRO_5040223663" evidence="2">
    <location>
        <begin position="22"/>
        <end position="309"/>
    </location>
</feature>
<evidence type="ECO:0000256" key="2">
    <source>
        <dbReference type="SAM" id="SignalP"/>
    </source>
</evidence>
<dbReference type="Proteomes" id="UP000824998">
    <property type="component" value="Unassembled WGS sequence"/>
</dbReference>
<feature type="region of interest" description="Disordered" evidence="1">
    <location>
        <begin position="263"/>
        <end position="285"/>
    </location>
</feature>
<keyword evidence="2" id="KW-0732">Signal</keyword>
<evidence type="ECO:0000256" key="1">
    <source>
        <dbReference type="SAM" id="MobiDB-lite"/>
    </source>
</evidence>
<dbReference type="EMBL" id="MU251727">
    <property type="protein sequence ID" value="KAG9229839.1"/>
    <property type="molecule type" value="Genomic_DNA"/>
</dbReference>
<comment type="caution">
    <text evidence="3">The sequence shown here is derived from an EMBL/GenBank/DDBJ whole genome shotgun (WGS) entry which is preliminary data.</text>
</comment>
<evidence type="ECO:0000313" key="3">
    <source>
        <dbReference type="EMBL" id="KAG9229839.1"/>
    </source>
</evidence>
<reference evidence="3" key="1">
    <citation type="journal article" date="2021" name="IMA Fungus">
        <title>Genomic characterization of three marine fungi, including Emericellopsis atlantica sp. nov. with signatures of a generalist lifestyle and marine biomass degradation.</title>
        <authorList>
            <person name="Hagestad O.C."/>
            <person name="Hou L."/>
            <person name="Andersen J.H."/>
            <person name="Hansen E.H."/>
            <person name="Altermark B."/>
            <person name="Li C."/>
            <person name="Kuhnert E."/>
            <person name="Cox R.J."/>
            <person name="Crous P.W."/>
            <person name="Spatafora J.W."/>
            <person name="Lail K."/>
            <person name="Amirebrahimi M."/>
            <person name="Lipzen A."/>
            <person name="Pangilinan J."/>
            <person name="Andreopoulos W."/>
            <person name="Hayes R.D."/>
            <person name="Ng V."/>
            <person name="Grigoriev I.V."/>
            <person name="Jackson S.A."/>
            <person name="Sutton T.D.S."/>
            <person name="Dobson A.D.W."/>
            <person name="Rama T."/>
        </authorList>
    </citation>
    <scope>NUCLEOTIDE SEQUENCE</scope>
    <source>
        <strain evidence="3">TRa018bII</strain>
    </source>
</reference>
<sequence>MNSLYQVLFLVVPFLASCASAASHKSGQVHNTTELEFTFPKPGRFDYEFTEGDKAIVEWEPEIKLSEVYLNCSSTQTFNGQAERGEIQFINAYSGSLYLPNWDPDMGDNTFCTFCAGPDAKTCSGVFHLVGRKNDSKPKVWSSTGTVAPRPERNDSCSCTSSKTTPSRYTVPSSSTAFASAQRSATPSLGLLPYPSKNSSAPYYNATSLAPTTAIPTTVTAAGSPTMTGPYTTITPRPVGWNDTNTNSTGVKTIVQTIAVPPTTFNPSTASRVPPPATPTPTSGTTWNSNVNSALLSLLVVGAGAFIML</sequence>
<feature type="region of interest" description="Disordered" evidence="1">
    <location>
        <begin position="138"/>
        <end position="165"/>
    </location>
</feature>
<feature type="compositionally biased region" description="Low complexity" evidence="1">
    <location>
        <begin position="156"/>
        <end position="165"/>
    </location>
</feature>
<feature type="signal peptide" evidence="2">
    <location>
        <begin position="1"/>
        <end position="21"/>
    </location>
</feature>
<accession>A0A9P7YA03</accession>
<organism evidence="3 4">
    <name type="scientific">Amylocarpus encephaloides</name>
    <dbReference type="NCBI Taxonomy" id="45428"/>
    <lineage>
        <taxon>Eukaryota</taxon>
        <taxon>Fungi</taxon>
        <taxon>Dikarya</taxon>
        <taxon>Ascomycota</taxon>
        <taxon>Pezizomycotina</taxon>
        <taxon>Leotiomycetes</taxon>
        <taxon>Helotiales</taxon>
        <taxon>Helotiales incertae sedis</taxon>
        <taxon>Amylocarpus</taxon>
    </lineage>
</organism>
<keyword evidence="4" id="KW-1185">Reference proteome</keyword>
<name>A0A9P7YA03_9HELO</name>
<evidence type="ECO:0000313" key="4">
    <source>
        <dbReference type="Proteomes" id="UP000824998"/>
    </source>
</evidence>
<proteinExistence type="predicted"/>
<protein>
    <submittedName>
        <fullName evidence="3">Uncharacterized protein</fullName>
    </submittedName>
</protein>